<dbReference type="EMBL" id="JAMDLY010000011">
    <property type="protein sequence ID" value="MCY9529914.1"/>
    <property type="molecule type" value="Genomic_DNA"/>
</dbReference>
<comment type="similarity">
    <text evidence="1">Belongs to the barstar family.</text>
</comment>
<dbReference type="Pfam" id="PF01337">
    <property type="entry name" value="Barstar"/>
    <property type="match status" value="1"/>
</dbReference>
<gene>
    <name evidence="3" type="ORF">M5X04_11275</name>
</gene>
<dbReference type="InterPro" id="IPR035905">
    <property type="entry name" value="Barstar-like_sf"/>
</dbReference>
<dbReference type="Proteomes" id="UP001527090">
    <property type="component" value="Unassembled WGS sequence"/>
</dbReference>
<protein>
    <submittedName>
        <fullName evidence="3">Barstar family protein</fullName>
    </submittedName>
</protein>
<proteinExistence type="inferred from homology"/>
<accession>A0ABT4E852</accession>
<evidence type="ECO:0000259" key="2">
    <source>
        <dbReference type="Pfam" id="PF01337"/>
    </source>
</evidence>
<comment type="caution">
    <text evidence="3">The sequence shown here is derived from an EMBL/GenBank/DDBJ whole genome shotgun (WGS) entry which is preliminary data.</text>
</comment>
<evidence type="ECO:0000256" key="1">
    <source>
        <dbReference type="ARBA" id="ARBA00006845"/>
    </source>
</evidence>
<dbReference type="SUPFAM" id="SSF52038">
    <property type="entry name" value="Barstar-related"/>
    <property type="match status" value="1"/>
</dbReference>
<dbReference type="CDD" id="cd05142">
    <property type="entry name" value="Barstar"/>
    <property type="match status" value="1"/>
</dbReference>
<reference evidence="3 4" key="1">
    <citation type="submission" date="2022-05" db="EMBL/GenBank/DDBJ databases">
        <title>Genome Sequencing of Bee-Associated Microbes.</title>
        <authorList>
            <person name="Dunlap C."/>
        </authorList>
    </citation>
    <scope>NUCLEOTIDE SEQUENCE [LARGE SCALE GENOMIC DNA]</scope>
    <source>
        <strain evidence="3 4">NRRL NRS-750</strain>
    </source>
</reference>
<feature type="domain" description="Barstar (barnase inhibitor)" evidence="2">
    <location>
        <begin position="4"/>
        <end position="85"/>
    </location>
</feature>
<dbReference type="InterPro" id="IPR000468">
    <property type="entry name" value="Barstar"/>
</dbReference>
<evidence type="ECO:0000313" key="3">
    <source>
        <dbReference type="EMBL" id="MCY9529914.1"/>
    </source>
</evidence>
<organism evidence="3 4">
    <name type="scientific">Paenibacillus alvei</name>
    <name type="common">Bacillus alvei</name>
    <dbReference type="NCBI Taxonomy" id="44250"/>
    <lineage>
        <taxon>Bacteria</taxon>
        <taxon>Bacillati</taxon>
        <taxon>Bacillota</taxon>
        <taxon>Bacilli</taxon>
        <taxon>Bacillales</taxon>
        <taxon>Paenibacillaceae</taxon>
        <taxon>Paenibacillus</taxon>
    </lineage>
</organism>
<sequence>MTRQIIELDGRLLTSITKLHDVLSEVLELPNYYGRNLDALWDCLTESQSLPLTIRWTHYEASKRQLGNYCDELQQLFEDAKVELDDFYFEISS</sequence>
<keyword evidence="4" id="KW-1185">Reference proteome</keyword>
<dbReference type="Gene3D" id="3.30.370.10">
    <property type="entry name" value="Barstar-like"/>
    <property type="match status" value="1"/>
</dbReference>
<dbReference type="RefSeq" id="WP_021253799.1">
    <property type="nucleotide sequence ID" value="NZ_JAMDLY010000011.1"/>
</dbReference>
<name>A0ABT4E852_PAEAL</name>
<evidence type="ECO:0000313" key="4">
    <source>
        <dbReference type="Proteomes" id="UP001527090"/>
    </source>
</evidence>